<dbReference type="OMA" id="DEFRNQG"/>
<dbReference type="VEuPathDB" id="FungiDB:KRP23_14752"/>
<dbReference type="EnsemblProtists" id="Phyra82553">
    <property type="protein sequence ID" value="Phyra82553"/>
    <property type="gene ID" value="Phyra82553"/>
</dbReference>
<name>H3GY19_PHYRM</name>
<dbReference type="PANTHER" id="PTHR21715">
    <property type="entry name" value="RH04127P"/>
    <property type="match status" value="1"/>
</dbReference>
<dbReference type="InterPro" id="IPR001202">
    <property type="entry name" value="WW_dom"/>
</dbReference>
<sequence length="2143" mass="243102">MSTASGPSTGGGDVNVLLKAITEQAERLRAAQRTHGEFHAKVSDDLKQLALLFVMNGEHDKALPLLHRRLVIHEKFGPDDLTAEVLQELGTVYRLHGMADIAVQHLLRSLTLREKCHGQNSLKVAETLNSLALVSQIQGELEQAEKYQLRSLQVLYDSAEPEDIESEDIPWEVYKRLKQQRGPSTAANSITLLKGNMRKSVMDVVYKSSGALSPTEESGKIDKGETSGLKEKPLGSKQRVESLKRRILAGYPDVNADVARLAADVGRIKARELREVGSTMVTLVREMNRLCIRTDLTQQQLPVLEGMLEKKSASIFRGWEKRWFKVDPKTFILSYHFSKDDYARGFTPRGGFAVSRISNILVQRHARGSHFHFDVVVDLSTRLNPQGSRAAAAMEGQSDSIVLEEEIDPNYEPTEKEVLEYATWLGMDLEAERDLFWIAREGLKASASCILFSFAPLPENWKPCKTTDTEEIYYFNFGTGQSTWDHPCDEFYRNLYEEHKKKQQTNDVQETDEKKKKVKEDVAELLGRKSGKKKKGSLAKAELLGGPSLGKANALEKKPLPGLSGRLGSLGSSGFSGGLKPVAGLGPLKSEAKELGGSGIGLDSADDFKSDDLSKPMPRGPLGTVLGKKPLRSSPSATSVAMSETKSNADMTSDFEEKRERLAQNHVEKLRETQEAHESELESLRKKLKAQMEDVQDAEEVKLKQLKRELDKKKNDLENQFDRDENAQQRNRKDQLKRLETETENALSRKKQDLDREFKSEIEKLRLKHEAQQREVQQDYDQEAVKLTEKMKAMFGVKKEAAQLATELKAEVERLHDHQKSLAQELSDIRAEKNTLLQNKEVAEKERDKAHCDAEDLRRQLSEAKCLEVSAAASQECAMCSAWTYQASSLKTECKESQGQLENIKEQLMKELNEGKALREQLDSKAEDVTQLTAEMAKCQQQLESELRRRREQEDSCAALRKAVHDLEQAKAKVETKLGELESERRNPNSELLDGSNEEKTRLEKEVGRLHDQRRSLEEEMNTIRSEKDALQQNRSAAETELIKAQRDVGELRQQLSEANRSDSSVAFSQECTKCSARADRVSSLESENAAAQSEVEKLRKELVTIKEDADARVAADHESASAVASILQREKNDALEALHDQESLSKREIAVLQEKIVALETDTSTLRATCGSLQSEKDTADRRQSDLSSSASAAQDQLKSLECQLAAAQAEVARAKVELNDLQNQHATILAANTQMKDQLTTESNDKKLLREQLDAKAAEAVQRLTTRADKHQQQILSLQQQLEDESQARKEREDACDALRKEVNALEQAKRKGDAELGQLESDKRHLESEKAILTMRLDEMSMSRKRDEKSVVSVEEALADKKMEAEQLRANLKVVESDKEHFEARLKVLNQDLEQLLAKTHRLEAEYESEHARCRTIEKERDAASQKQQSLVDELETSQRKSRTLSTEVSELQGLLSKAKANEQASSSKVEQITQKVRQIEQQKERDDFAAKMKLQQAQVKHENSLHAKERAELQLQTREKELASAKDEITRRENEIESLQARVKSLLSDKEEVQAALLSANMANAASASANRESAESVSASTDVMLVKLQLADANRNELELHLADISSQLENSTRRCAALEARCRAQSVDIESLHVEVASLRSASQKMHLSALESLALVERLEYEHKKRTLRSDFLNQLRDFQEREEQALVRHKARLRAQYERHLEDLVAELEKVRQQRVEQEEALSVQTIEQIRQERTVKRTEAKRQVREEMKQFEQELHERKARDIEIISKAIEKEEDELGARLREIRQVSREEELAKQHKLPGHEGEAETSRDRLALASPGQPLHRRSTLRGGPESLDEDVDDGFHAPAAGKRTKSSNQQERPGRRQKRSTKTYQKWKQRLQEEVELLVNARTLVANQRQGLTKQAHQLKASKNEWKRNSRSSQTNPIQREVKRMLDENLANWGEGMRKLRKQEAWIKQREQKLSKMKRTVGRLKRRHKDAYERDNNLSSRSESSSDDADQETRTVWSDYSNESELASTLEKLERLEDELASDAGSFVDAFPRDVDAVHGNEFRAVYQMPQSHALQREAAYRYPLPSSSFAPRRALHSADDTRWVRSQRTAFGLRGDRFAVTPSSASRTEQVFQQKISRWAKGREK</sequence>
<feature type="compositionally biased region" description="Basic residues" evidence="2">
    <location>
        <begin position="1974"/>
        <end position="1986"/>
    </location>
</feature>
<dbReference type="SMART" id="SM00456">
    <property type="entry name" value="WW"/>
    <property type="match status" value="1"/>
</dbReference>
<evidence type="ECO:0000256" key="2">
    <source>
        <dbReference type="SAM" id="MobiDB-lite"/>
    </source>
</evidence>
<dbReference type="eggNOG" id="KOG1840">
    <property type="taxonomic scope" value="Eukaryota"/>
</dbReference>
<organism evidence="4 5">
    <name type="scientific">Phytophthora ramorum</name>
    <name type="common">Sudden oak death agent</name>
    <dbReference type="NCBI Taxonomy" id="164328"/>
    <lineage>
        <taxon>Eukaryota</taxon>
        <taxon>Sar</taxon>
        <taxon>Stramenopiles</taxon>
        <taxon>Oomycota</taxon>
        <taxon>Peronosporomycetes</taxon>
        <taxon>Peronosporales</taxon>
        <taxon>Peronosporaceae</taxon>
        <taxon>Phytophthora</taxon>
    </lineage>
</organism>
<dbReference type="VEuPathDB" id="FungiDB:KRP22_9889"/>
<feature type="compositionally biased region" description="Basic residues" evidence="2">
    <location>
        <begin position="1872"/>
        <end position="1882"/>
    </location>
</feature>
<proteinExistence type="predicted"/>
<evidence type="ECO:0000259" key="3">
    <source>
        <dbReference type="PROSITE" id="PS50020"/>
    </source>
</evidence>
<dbReference type="HOGENOM" id="CLU_229254_0_0_1"/>
<dbReference type="InterPro" id="IPR011993">
    <property type="entry name" value="PH-like_dom_sf"/>
</dbReference>
<dbReference type="InterPro" id="IPR011990">
    <property type="entry name" value="TPR-like_helical_dom_sf"/>
</dbReference>
<feature type="compositionally biased region" description="Basic and acidic residues" evidence="2">
    <location>
        <begin position="997"/>
        <end position="1018"/>
    </location>
</feature>
<evidence type="ECO:0000313" key="5">
    <source>
        <dbReference type="Proteomes" id="UP000005238"/>
    </source>
</evidence>
<dbReference type="SMART" id="SM00028">
    <property type="entry name" value="TPR"/>
    <property type="match status" value="3"/>
</dbReference>
<dbReference type="VEuPathDB" id="FungiDB:KRP22_3569"/>
<reference evidence="5" key="1">
    <citation type="journal article" date="2006" name="Science">
        <title>Phytophthora genome sequences uncover evolutionary origins and mechanisms of pathogenesis.</title>
        <authorList>
            <person name="Tyler B.M."/>
            <person name="Tripathy S."/>
            <person name="Zhang X."/>
            <person name="Dehal P."/>
            <person name="Jiang R.H."/>
            <person name="Aerts A."/>
            <person name="Arredondo F.D."/>
            <person name="Baxter L."/>
            <person name="Bensasson D."/>
            <person name="Beynon J.L."/>
            <person name="Chapman J."/>
            <person name="Damasceno C.M."/>
            <person name="Dorrance A.E."/>
            <person name="Dou D."/>
            <person name="Dickerman A.W."/>
            <person name="Dubchak I.L."/>
            <person name="Garbelotto M."/>
            <person name="Gijzen M."/>
            <person name="Gordon S.G."/>
            <person name="Govers F."/>
            <person name="Grunwald N.J."/>
            <person name="Huang W."/>
            <person name="Ivors K.L."/>
            <person name="Jones R.W."/>
            <person name="Kamoun S."/>
            <person name="Krampis K."/>
            <person name="Lamour K.H."/>
            <person name="Lee M.K."/>
            <person name="McDonald W.H."/>
            <person name="Medina M."/>
            <person name="Meijer H.J."/>
            <person name="Nordberg E.K."/>
            <person name="Maclean D.J."/>
            <person name="Ospina-Giraldo M.D."/>
            <person name="Morris P.F."/>
            <person name="Phuntumart V."/>
            <person name="Putnam N.H."/>
            <person name="Rash S."/>
            <person name="Rose J.K."/>
            <person name="Sakihama Y."/>
            <person name="Salamov A.A."/>
            <person name="Savidor A."/>
            <person name="Scheuring C.F."/>
            <person name="Smith B.M."/>
            <person name="Sobral B.W."/>
            <person name="Terry A."/>
            <person name="Torto-Alalibo T.A."/>
            <person name="Win J."/>
            <person name="Xu Z."/>
            <person name="Zhang H."/>
            <person name="Grigoriev I.V."/>
            <person name="Rokhsar D.S."/>
            <person name="Boore J.L."/>
        </authorList>
    </citation>
    <scope>NUCLEOTIDE SEQUENCE [LARGE SCALE GENOMIC DNA]</scope>
    <source>
        <strain evidence="5">Pr102</strain>
    </source>
</reference>
<feature type="coiled-coil region" evidence="1">
    <location>
        <begin position="1192"/>
        <end position="1416"/>
    </location>
</feature>
<dbReference type="PROSITE" id="PS01159">
    <property type="entry name" value="WW_DOMAIN_1"/>
    <property type="match status" value="1"/>
</dbReference>
<dbReference type="PROSITE" id="PS50020">
    <property type="entry name" value="WW_DOMAIN_2"/>
    <property type="match status" value="1"/>
</dbReference>
<dbReference type="VEuPathDB" id="FungiDB:KRP23_14751"/>
<keyword evidence="1" id="KW-0175">Coiled coil</keyword>
<dbReference type="CDD" id="cd00201">
    <property type="entry name" value="WW"/>
    <property type="match status" value="1"/>
</dbReference>
<feature type="region of interest" description="Disordered" evidence="2">
    <location>
        <begin position="1421"/>
        <end position="1451"/>
    </location>
</feature>
<protein>
    <recommendedName>
        <fullName evidence="3">WW domain-containing protein</fullName>
    </recommendedName>
</protein>
<dbReference type="Gene3D" id="2.30.29.30">
    <property type="entry name" value="Pleckstrin-homology domain (PH domain)/Phosphotyrosine-binding domain (PTB)"/>
    <property type="match status" value="1"/>
</dbReference>
<evidence type="ECO:0000256" key="1">
    <source>
        <dbReference type="SAM" id="Coils"/>
    </source>
</evidence>
<dbReference type="PANTHER" id="PTHR21715:SF0">
    <property type="entry name" value="RH04127P"/>
    <property type="match status" value="1"/>
</dbReference>
<feature type="region of interest" description="Disordered" evidence="2">
    <location>
        <begin position="1974"/>
        <end position="2017"/>
    </location>
</feature>
<dbReference type="SUPFAM" id="SSF48452">
    <property type="entry name" value="TPR-like"/>
    <property type="match status" value="1"/>
</dbReference>
<dbReference type="Pfam" id="PF13424">
    <property type="entry name" value="TPR_12"/>
    <property type="match status" value="1"/>
</dbReference>
<dbReference type="InParanoid" id="H3GY19"/>
<feature type="coiled-coil region" evidence="1">
    <location>
        <begin position="1600"/>
        <end position="1627"/>
    </location>
</feature>
<feature type="coiled-coil region" evidence="1">
    <location>
        <begin position="1498"/>
        <end position="1560"/>
    </location>
</feature>
<feature type="compositionally biased region" description="Basic and acidic residues" evidence="2">
    <location>
        <begin position="975"/>
        <end position="988"/>
    </location>
</feature>
<dbReference type="InterPro" id="IPR019734">
    <property type="entry name" value="TPR_rpt"/>
</dbReference>
<feature type="region of interest" description="Disordered" evidence="2">
    <location>
        <begin position="211"/>
        <end position="236"/>
    </location>
</feature>
<dbReference type="InterPro" id="IPR036020">
    <property type="entry name" value="WW_dom_sf"/>
</dbReference>
<dbReference type="STRING" id="164328.H3GY19"/>
<feature type="region of interest" description="Disordered" evidence="2">
    <location>
        <begin position="596"/>
        <end position="754"/>
    </location>
</feature>
<dbReference type="Pfam" id="PF00397">
    <property type="entry name" value="WW"/>
    <property type="match status" value="1"/>
</dbReference>
<evidence type="ECO:0000313" key="4">
    <source>
        <dbReference type="EnsemblProtists" id="Phyra82553"/>
    </source>
</evidence>
<feature type="region of interest" description="Disordered" evidence="2">
    <location>
        <begin position="1798"/>
        <end position="1882"/>
    </location>
</feature>
<feature type="compositionally biased region" description="Basic and acidic residues" evidence="2">
    <location>
        <begin position="1798"/>
        <end position="1822"/>
    </location>
</feature>
<feature type="region of interest" description="Disordered" evidence="2">
    <location>
        <begin position="975"/>
        <end position="1037"/>
    </location>
</feature>
<dbReference type="InterPro" id="IPR053233">
    <property type="entry name" value="ABRA-related"/>
</dbReference>
<feature type="coiled-coil region" evidence="1">
    <location>
        <begin position="501"/>
        <end position="528"/>
    </location>
</feature>
<accession>H3GY19</accession>
<dbReference type="Gene3D" id="3.30.1470.10">
    <property type="entry name" value="Photosystem I PsaD, reaction center subunit II"/>
    <property type="match status" value="1"/>
</dbReference>
<reference evidence="4" key="2">
    <citation type="submission" date="2015-06" db="UniProtKB">
        <authorList>
            <consortium name="EnsemblProtists"/>
        </authorList>
    </citation>
    <scope>IDENTIFICATION</scope>
    <source>
        <strain evidence="4">Pr102</strain>
    </source>
</reference>
<dbReference type="VEuPathDB" id="FungiDB:KRP22_3570"/>
<feature type="region of interest" description="Disordered" evidence="2">
    <location>
        <begin position="1912"/>
        <end position="1935"/>
    </location>
</feature>
<dbReference type="VEuPathDB" id="FungiDB:KRP23_8488"/>
<dbReference type="Gene3D" id="1.25.40.10">
    <property type="entry name" value="Tetratricopeptide repeat domain"/>
    <property type="match status" value="1"/>
</dbReference>
<feature type="domain" description="WW" evidence="3">
    <location>
        <begin position="455"/>
        <end position="489"/>
    </location>
</feature>
<feature type="compositionally biased region" description="Basic and acidic residues" evidence="2">
    <location>
        <begin position="699"/>
        <end position="741"/>
    </location>
</feature>
<dbReference type="SUPFAM" id="SSF50729">
    <property type="entry name" value="PH domain-like"/>
    <property type="match status" value="1"/>
</dbReference>
<feature type="compositionally biased region" description="Basic and acidic residues" evidence="2">
    <location>
        <begin position="217"/>
        <end position="236"/>
    </location>
</feature>
<dbReference type="Proteomes" id="UP000005238">
    <property type="component" value="Unassembled WGS sequence"/>
</dbReference>
<dbReference type="EMBL" id="DS566070">
    <property type="status" value="NOT_ANNOTATED_CDS"/>
    <property type="molecule type" value="Genomic_DNA"/>
</dbReference>
<keyword evidence="5" id="KW-1185">Reference proteome</keyword>
<feature type="compositionally biased region" description="Basic and acidic residues" evidence="2">
    <location>
        <begin position="655"/>
        <end position="685"/>
    </location>
</feature>
<dbReference type="SUPFAM" id="SSF51045">
    <property type="entry name" value="WW domain"/>
    <property type="match status" value="1"/>
</dbReference>
<feature type="compositionally biased region" description="Polar residues" evidence="2">
    <location>
        <begin position="633"/>
        <end position="651"/>
    </location>
</feature>